<accession>A0A6P7N7X9</accession>
<dbReference type="PANTHER" id="PTHR17271">
    <property type="entry name" value="PLECKSTRIN HOMOLOGY PH DOMAIN-CONTAINING PROTEIN"/>
    <property type="match status" value="1"/>
</dbReference>
<evidence type="ECO:0000256" key="1">
    <source>
        <dbReference type="ARBA" id="ARBA00004245"/>
    </source>
</evidence>
<reference evidence="11" key="1">
    <citation type="submission" date="2025-08" db="UniProtKB">
        <authorList>
            <consortium name="RefSeq"/>
        </authorList>
    </citation>
    <scope>IDENTIFICATION</scope>
</reference>
<dbReference type="GO" id="GO:0051015">
    <property type="term" value="F:actin filament binding"/>
    <property type="evidence" value="ECO:0007669"/>
    <property type="project" value="TreeGrafter"/>
</dbReference>
<organism evidence="10 11">
    <name type="scientific">Betta splendens</name>
    <name type="common">Siamese fighting fish</name>
    <dbReference type="NCBI Taxonomy" id="158456"/>
    <lineage>
        <taxon>Eukaryota</taxon>
        <taxon>Metazoa</taxon>
        <taxon>Chordata</taxon>
        <taxon>Craniata</taxon>
        <taxon>Vertebrata</taxon>
        <taxon>Euteleostomi</taxon>
        <taxon>Actinopterygii</taxon>
        <taxon>Neopterygii</taxon>
        <taxon>Teleostei</taxon>
        <taxon>Neoteleostei</taxon>
        <taxon>Acanthomorphata</taxon>
        <taxon>Anabantaria</taxon>
        <taxon>Anabantiformes</taxon>
        <taxon>Anabantoidei</taxon>
        <taxon>Osphronemidae</taxon>
        <taxon>Betta</taxon>
    </lineage>
</organism>
<keyword evidence="2" id="KW-0963">Cytoplasm</keyword>
<evidence type="ECO:0000256" key="5">
    <source>
        <dbReference type="ARBA" id="ARBA00023203"/>
    </source>
</evidence>
<keyword evidence="6" id="KW-0206">Cytoskeleton</keyword>
<name>A0A6P7N7X9_BETSP</name>
<dbReference type="InterPro" id="IPR039597">
    <property type="entry name" value="M-RIP_PH"/>
</dbReference>
<dbReference type="PROSITE" id="PS50003">
    <property type="entry name" value="PH_DOMAIN"/>
    <property type="match status" value="1"/>
</dbReference>
<feature type="compositionally biased region" description="Low complexity" evidence="8">
    <location>
        <begin position="161"/>
        <end position="173"/>
    </location>
</feature>
<evidence type="ECO:0000256" key="7">
    <source>
        <dbReference type="SAM" id="Coils"/>
    </source>
</evidence>
<dbReference type="FunFam" id="2.30.29.30:FF:000133">
    <property type="entry name" value="myosin phosphatase Rho-interacting protein isoform X1"/>
    <property type="match status" value="1"/>
</dbReference>
<evidence type="ECO:0000313" key="10">
    <source>
        <dbReference type="Proteomes" id="UP000515150"/>
    </source>
</evidence>
<evidence type="ECO:0000256" key="2">
    <source>
        <dbReference type="ARBA" id="ARBA00022490"/>
    </source>
</evidence>
<feature type="region of interest" description="Disordered" evidence="8">
    <location>
        <begin position="104"/>
        <end position="194"/>
    </location>
</feature>
<comment type="subcellular location">
    <subcellularLocation>
        <location evidence="1">Cytoplasm</location>
        <location evidence="1">Cytoskeleton</location>
    </subcellularLocation>
</comment>
<feature type="compositionally biased region" description="Polar residues" evidence="8">
    <location>
        <begin position="236"/>
        <end position="252"/>
    </location>
</feature>
<dbReference type="InterPro" id="IPR052223">
    <property type="entry name" value="Actin_Cytoskeleton_Reg"/>
</dbReference>
<dbReference type="GO" id="GO:1900026">
    <property type="term" value="P:positive regulation of substrate adhesion-dependent cell spreading"/>
    <property type="evidence" value="ECO:0007669"/>
    <property type="project" value="TreeGrafter"/>
</dbReference>
<feature type="compositionally biased region" description="Basic and acidic residues" evidence="8">
    <location>
        <begin position="176"/>
        <end position="188"/>
    </location>
</feature>
<keyword evidence="5" id="KW-0009">Actin-binding</keyword>
<keyword evidence="3" id="KW-0597">Phosphoprotein</keyword>
<keyword evidence="4 7" id="KW-0175">Coiled coil</keyword>
<dbReference type="CTD" id="790927"/>
<keyword evidence="10" id="KW-1185">Reference proteome</keyword>
<feature type="domain" description="PH" evidence="9">
    <location>
        <begin position="6"/>
        <end position="102"/>
    </location>
</feature>
<dbReference type="InParanoid" id="A0A6P7N7X9"/>
<feature type="coiled-coil region" evidence="7">
    <location>
        <begin position="301"/>
        <end position="438"/>
    </location>
</feature>
<sequence length="542" mass="61581">MTPDLLNFKKGWMSKLDDSGEWKKHWFVLTDAGLKYYRDSTAEEKDDMDGEIDLKSCVKVSEFDVEKNYGFQIQTREAVFTLSAMTAGIRRNWIEVLKKCVRPSSSPDLTQLPDGSSDKENSHGRFVSSSRHLSTSRHSDAQTEAPTSAASTQLRFDYVELSPVPLSSSLPPSQREAGEGQGREHGQWQEENTSSQWEAVLLKRGSGVGSNQRLRMEEQIEKKWAEFERLPLKDMSSLSQVGPRPSSQSASEALQREVASLRQQLEQLRQAGGRNGGGVAGGCGPEASCGRSLAAMERAHGHALEELQKQHERQLKELEAEKARLLLEEAQDTARVMEALKKKHKEELEREVEKVKRLSSGMLDSQTLHVHQQAEAQALQRELAGLSERYSQKCLELNRVEQNSAEREREISRKEREMEQLQKDNQELKARMKEEISRMRSTVLDQSSGDDKGRTLCELEVLLRVKENEIVYLYKEISCLRNEVQFLNTEKRLACEQHAEVRDELNALKGRSERELQSLKEHLRLAMAALQEGQKLGNSLDH</sequence>
<evidence type="ECO:0000313" key="11">
    <source>
        <dbReference type="RefSeq" id="XP_029014458.1"/>
    </source>
</evidence>
<evidence type="ECO:0000256" key="4">
    <source>
        <dbReference type="ARBA" id="ARBA00023054"/>
    </source>
</evidence>
<feature type="region of interest" description="Disordered" evidence="8">
    <location>
        <begin position="236"/>
        <end position="258"/>
    </location>
</feature>
<dbReference type="Proteomes" id="UP000515150">
    <property type="component" value="Chromosome 8"/>
</dbReference>
<dbReference type="AlphaFoldDB" id="A0A6P7N7X9"/>
<dbReference type="CDD" id="cd13275">
    <property type="entry name" value="PH_M-RIP"/>
    <property type="match status" value="1"/>
</dbReference>
<protein>
    <submittedName>
        <fullName evidence="11">TRIO and F-actin binding protein b</fullName>
    </submittedName>
</protein>
<dbReference type="SMART" id="SM00233">
    <property type="entry name" value="PH"/>
    <property type="match status" value="1"/>
</dbReference>
<dbReference type="Gene3D" id="2.30.29.30">
    <property type="entry name" value="Pleckstrin-homology domain (PH domain)/Phosphotyrosine-binding domain (PTB)"/>
    <property type="match status" value="1"/>
</dbReference>
<evidence type="ECO:0000256" key="6">
    <source>
        <dbReference type="ARBA" id="ARBA00023212"/>
    </source>
</evidence>
<dbReference type="InterPro" id="IPR011993">
    <property type="entry name" value="PH-like_dom_sf"/>
</dbReference>
<dbReference type="KEGG" id="bspl:114860205"/>
<feature type="compositionally biased region" description="Polar residues" evidence="8">
    <location>
        <begin position="142"/>
        <end position="154"/>
    </location>
</feature>
<evidence type="ECO:0000259" key="9">
    <source>
        <dbReference type="PROSITE" id="PS50003"/>
    </source>
</evidence>
<dbReference type="SUPFAM" id="SSF50729">
    <property type="entry name" value="PH domain-like"/>
    <property type="match status" value="1"/>
</dbReference>
<dbReference type="InterPro" id="IPR001849">
    <property type="entry name" value="PH_domain"/>
</dbReference>
<evidence type="ECO:0000256" key="3">
    <source>
        <dbReference type="ARBA" id="ARBA00022553"/>
    </source>
</evidence>
<gene>
    <name evidence="11" type="primary">triobpb</name>
</gene>
<dbReference type="PANTHER" id="PTHR17271:SF10">
    <property type="entry name" value="TRIO AND F-ACTIN-BINDING PROTEIN"/>
    <property type="match status" value="1"/>
</dbReference>
<evidence type="ECO:0000256" key="8">
    <source>
        <dbReference type="SAM" id="MobiDB-lite"/>
    </source>
</evidence>
<dbReference type="RefSeq" id="XP_029014458.1">
    <property type="nucleotide sequence ID" value="XM_029158625.3"/>
</dbReference>
<dbReference type="OrthoDB" id="9942268at2759"/>
<dbReference type="FunCoup" id="A0A6P7N7X9">
    <property type="interactions" value="8"/>
</dbReference>
<dbReference type="GeneID" id="114860205"/>
<dbReference type="GO" id="GO:0015629">
    <property type="term" value="C:actin cytoskeleton"/>
    <property type="evidence" value="ECO:0007669"/>
    <property type="project" value="TreeGrafter"/>
</dbReference>
<proteinExistence type="predicted"/>
<dbReference type="Pfam" id="PF00169">
    <property type="entry name" value="PH"/>
    <property type="match status" value="1"/>
</dbReference>